<gene>
    <name evidence="2" type="ORF">C8D74_1258</name>
</gene>
<protein>
    <submittedName>
        <fullName evidence="2">Transposase</fullName>
    </submittedName>
</protein>
<dbReference type="Proteomes" id="UP000294817">
    <property type="component" value="Unassembled WGS sequence"/>
</dbReference>
<dbReference type="PANTHER" id="PTHR33498:SF1">
    <property type="entry name" value="TRANSPOSASE FOR INSERTION SEQUENCE ELEMENT IS1557"/>
    <property type="match status" value="1"/>
</dbReference>
<evidence type="ECO:0000313" key="2">
    <source>
        <dbReference type="EMBL" id="TDX09970.1"/>
    </source>
</evidence>
<name>A0A4R8EDZ7_9BACT</name>
<organism evidence="2 3">
    <name type="scientific">Petrotoga sibirica</name>
    <dbReference type="NCBI Taxonomy" id="156202"/>
    <lineage>
        <taxon>Bacteria</taxon>
        <taxon>Thermotogati</taxon>
        <taxon>Thermotogota</taxon>
        <taxon>Thermotogae</taxon>
        <taxon>Petrotogales</taxon>
        <taxon>Petrotogaceae</taxon>
        <taxon>Petrotoga</taxon>
    </lineage>
</organism>
<keyword evidence="3" id="KW-1185">Reference proteome</keyword>
<proteinExistence type="predicted"/>
<evidence type="ECO:0000313" key="3">
    <source>
        <dbReference type="Proteomes" id="UP000294817"/>
    </source>
</evidence>
<dbReference type="PANTHER" id="PTHR33498">
    <property type="entry name" value="TRANSPOSASE FOR INSERTION SEQUENCE ELEMENT IS1557"/>
    <property type="match status" value="1"/>
</dbReference>
<reference evidence="2 3" key="1">
    <citation type="submission" date="2019-03" db="EMBL/GenBank/DDBJ databases">
        <title>Genomic Encyclopedia of Type Strains, Phase IV (KMG-IV): sequencing the most valuable type-strain genomes for metagenomic binning, comparative biology and taxonomic classification.</title>
        <authorList>
            <person name="Goeker M."/>
        </authorList>
    </citation>
    <scope>NUCLEOTIDE SEQUENCE [LARGE SCALE GENOMIC DNA]</scope>
    <source>
        <strain evidence="2 3">DSM 13575</strain>
    </source>
</reference>
<dbReference type="Pfam" id="PF01610">
    <property type="entry name" value="DDE_Tnp_ISL3"/>
    <property type="match status" value="1"/>
</dbReference>
<dbReference type="AlphaFoldDB" id="A0A4R8EDZ7"/>
<dbReference type="InterPro" id="IPR002560">
    <property type="entry name" value="Transposase_DDE"/>
</dbReference>
<accession>A0A4R8EDZ7</accession>
<dbReference type="RefSeq" id="WP_103876059.1">
    <property type="nucleotide sequence ID" value="NZ_SODZ01000025.1"/>
</dbReference>
<dbReference type="EMBL" id="SODZ01000025">
    <property type="protein sequence ID" value="TDX09970.1"/>
    <property type="molecule type" value="Genomic_DNA"/>
</dbReference>
<comment type="caution">
    <text evidence="2">The sequence shown here is derived from an EMBL/GenBank/DDBJ whole genome shotgun (WGS) entry which is preliminary data.</text>
</comment>
<dbReference type="InterPro" id="IPR047951">
    <property type="entry name" value="Transpos_ISL3"/>
</dbReference>
<feature type="domain" description="Transposase IS204/IS1001/IS1096/IS1165 DDE" evidence="1">
    <location>
        <begin position="87"/>
        <end position="215"/>
    </location>
</feature>
<sequence>MQSKLLNIHRSTVDKYLDNNFSPTNMNKGKRLPSMLDPYKRQIQVLKRNGKSNKEIFETIRGEGYTGSYSNIGIYLAKRNLKVEDSKEIRVKRKDLIKLLYKPVEEVEALSKEVYEKIIKRYPVIESIINLVNEFKHLLESKNVEKLEEWIEKASNLKIRKIDKFVNGLKRDIQAVRNAIIYEYNNGLAEGSVNKLKVIKRIMYGRNKFEMLRQKVLLLENNG</sequence>
<evidence type="ECO:0000259" key="1">
    <source>
        <dbReference type="Pfam" id="PF01610"/>
    </source>
</evidence>